<sequence length="407" mass="43882">MMSRPGIKLSRRQLLGGAASAAAVAATQGLGGLAQAAARPVRIGFSMAKTGYLGMASPVALQAYELWKAQVNEAGGLEIAGEGRRPVEFVIYDDQSEPVKAAEAYEKLISRDKVDLLLAPYGTPFHIAIGPVVERHRVPLIGNTATTTLLRDLKARYMWFTQSMPDAYARMLAGFLAAQGVKSASLLTLQLPASLETKKFVMPLLKEAGIAVPVNSEYAVSVSDMTGMLGSVKNAKPQAVVALSYPGDSVLYVNAARESGIDVPIQFLFIGPCTPFFFQKFSRPVIEGIVTLGEWAPSQARWPGAKAFFDAYSAKWGEPPDYLDSTICYASCQILQQAVATAGLDREKLRQTISSDTFQTIKGPIRYANAENVSTVPGLLQIQNGGMEIVWPKEIATAEFKPKKGWA</sequence>
<comment type="caution">
    <text evidence="4">The sequence shown here is derived from an EMBL/GenBank/DDBJ whole genome shotgun (WGS) entry which is preliminary data.</text>
</comment>
<dbReference type="InterPro" id="IPR051010">
    <property type="entry name" value="BCAA_transport"/>
</dbReference>
<proteinExistence type="inferred from homology"/>
<evidence type="ECO:0000256" key="1">
    <source>
        <dbReference type="ARBA" id="ARBA00010062"/>
    </source>
</evidence>
<evidence type="ECO:0000313" key="4">
    <source>
        <dbReference type="EMBL" id="GAA4330251.1"/>
    </source>
</evidence>
<dbReference type="PROSITE" id="PS51318">
    <property type="entry name" value="TAT"/>
    <property type="match status" value="1"/>
</dbReference>
<organism evidence="4 5">
    <name type="scientific">Pigmentiphaga soli</name>
    <dbReference type="NCBI Taxonomy" id="1007095"/>
    <lineage>
        <taxon>Bacteria</taxon>
        <taxon>Pseudomonadati</taxon>
        <taxon>Pseudomonadota</taxon>
        <taxon>Betaproteobacteria</taxon>
        <taxon>Burkholderiales</taxon>
        <taxon>Alcaligenaceae</taxon>
        <taxon>Pigmentiphaga</taxon>
    </lineage>
</organism>
<dbReference type="CDD" id="cd06338">
    <property type="entry name" value="PBP1_ABC_ligand_binding-like"/>
    <property type="match status" value="1"/>
</dbReference>
<dbReference type="PANTHER" id="PTHR30483">
    <property type="entry name" value="LEUCINE-SPECIFIC-BINDING PROTEIN"/>
    <property type="match status" value="1"/>
</dbReference>
<dbReference type="InterPro" id="IPR028082">
    <property type="entry name" value="Peripla_BP_I"/>
</dbReference>
<comment type="similarity">
    <text evidence="1">Belongs to the leucine-binding protein family.</text>
</comment>
<evidence type="ECO:0000256" key="2">
    <source>
        <dbReference type="ARBA" id="ARBA00022729"/>
    </source>
</evidence>
<dbReference type="Pfam" id="PF13458">
    <property type="entry name" value="Peripla_BP_6"/>
    <property type="match status" value="1"/>
</dbReference>
<dbReference type="InterPro" id="IPR028081">
    <property type="entry name" value="Leu-bd"/>
</dbReference>
<dbReference type="InterPro" id="IPR006311">
    <property type="entry name" value="TAT_signal"/>
</dbReference>
<accession>A0ABP8GUQ0</accession>
<dbReference type="Proteomes" id="UP001501671">
    <property type="component" value="Unassembled WGS sequence"/>
</dbReference>
<name>A0ABP8GUQ0_9BURK</name>
<gene>
    <name evidence="4" type="ORF">GCM10023144_17790</name>
</gene>
<evidence type="ECO:0000259" key="3">
    <source>
        <dbReference type="Pfam" id="PF13458"/>
    </source>
</evidence>
<protein>
    <submittedName>
        <fullName evidence="4">Amino acid ABC transporter substrate-binding protein</fullName>
    </submittedName>
</protein>
<evidence type="ECO:0000313" key="5">
    <source>
        <dbReference type="Proteomes" id="UP001501671"/>
    </source>
</evidence>
<dbReference type="EMBL" id="BAABFO010000007">
    <property type="protein sequence ID" value="GAA4330251.1"/>
    <property type="molecule type" value="Genomic_DNA"/>
</dbReference>
<keyword evidence="5" id="KW-1185">Reference proteome</keyword>
<dbReference type="Gene3D" id="3.40.50.2300">
    <property type="match status" value="2"/>
</dbReference>
<dbReference type="SUPFAM" id="SSF53822">
    <property type="entry name" value="Periplasmic binding protein-like I"/>
    <property type="match status" value="1"/>
</dbReference>
<keyword evidence="2" id="KW-0732">Signal</keyword>
<feature type="domain" description="Leucine-binding protein" evidence="3">
    <location>
        <begin position="40"/>
        <end position="368"/>
    </location>
</feature>
<reference evidence="5" key="1">
    <citation type="journal article" date="2019" name="Int. J. Syst. Evol. Microbiol.">
        <title>The Global Catalogue of Microorganisms (GCM) 10K type strain sequencing project: providing services to taxonomists for standard genome sequencing and annotation.</title>
        <authorList>
            <consortium name="The Broad Institute Genomics Platform"/>
            <consortium name="The Broad Institute Genome Sequencing Center for Infectious Disease"/>
            <person name="Wu L."/>
            <person name="Ma J."/>
        </authorList>
    </citation>
    <scope>NUCLEOTIDE SEQUENCE [LARGE SCALE GENOMIC DNA]</scope>
    <source>
        <strain evidence="5">JCM 17666</strain>
    </source>
</reference>